<name>A0A6C0J6Y1_9ZZZZ</name>
<sequence length="64" mass="7538">MESYDSIISNVAKGEEIVDYLKGYSLTIYAYKYAHKILNVRTYIDKAIYDMYEQECFLLYVCAT</sequence>
<protein>
    <submittedName>
        <fullName evidence="1">Uncharacterized protein</fullName>
    </submittedName>
</protein>
<accession>A0A6C0J6Y1</accession>
<dbReference type="EMBL" id="MN740327">
    <property type="protein sequence ID" value="QHU00466.1"/>
    <property type="molecule type" value="Genomic_DNA"/>
</dbReference>
<organism evidence="1">
    <name type="scientific">viral metagenome</name>
    <dbReference type="NCBI Taxonomy" id="1070528"/>
    <lineage>
        <taxon>unclassified sequences</taxon>
        <taxon>metagenomes</taxon>
        <taxon>organismal metagenomes</taxon>
    </lineage>
</organism>
<reference evidence="1" key="1">
    <citation type="journal article" date="2020" name="Nature">
        <title>Giant virus diversity and host interactions through global metagenomics.</title>
        <authorList>
            <person name="Schulz F."/>
            <person name="Roux S."/>
            <person name="Paez-Espino D."/>
            <person name="Jungbluth S."/>
            <person name="Walsh D.A."/>
            <person name="Denef V.J."/>
            <person name="McMahon K.D."/>
            <person name="Konstantinidis K.T."/>
            <person name="Eloe-Fadrosh E.A."/>
            <person name="Kyrpides N.C."/>
            <person name="Woyke T."/>
        </authorList>
    </citation>
    <scope>NUCLEOTIDE SEQUENCE</scope>
    <source>
        <strain evidence="1">GVMAG-M-3300025860-20</strain>
    </source>
</reference>
<evidence type="ECO:0000313" key="1">
    <source>
        <dbReference type="EMBL" id="QHU00466.1"/>
    </source>
</evidence>
<dbReference type="AlphaFoldDB" id="A0A6C0J6Y1"/>
<proteinExistence type="predicted"/>